<dbReference type="RefSeq" id="WP_134212145.1">
    <property type="nucleotide sequence ID" value="NZ_QFFZ01000002.1"/>
</dbReference>
<protein>
    <submittedName>
        <fullName evidence="3">Uncharacterized protein</fullName>
    </submittedName>
</protein>
<keyword evidence="2" id="KW-0812">Transmembrane</keyword>
<evidence type="ECO:0000313" key="4">
    <source>
        <dbReference type="Proteomes" id="UP000297597"/>
    </source>
</evidence>
<feature type="transmembrane region" description="Helical" evidence="2">
    <location>
        <begin position="12"/>
        <end position="30"/>
    </location>
</feature>
<proteinExistence type="predicted"/>
<organism evidence="3 4">
    <name type="scientific">Pelotomaculum propionicicum</name>
    <dbReference type="NCBI Taxonomy" id="258475"/>
    <lineage>
        <taxon>Bacteria</taxon>
        <taxon>Bacillati</taxon>
        <taxon>Bacillota</taxon>
        <taxon>Clostridia</taxon>
        <taxon>Eubacteriales</taxon>
        <taxon>Desulfotomaculaceae</taxon>
        <taxon>Pelotomaculum</taxon>
    </lineage>
</organism>
<evidence type="ECO:0000256" key="2">
    <source>
        <dbReference type="SAM" id="Phobius"/>
    </source>
</evidence>
<keyword evidence="2" id="KW-1133">Transmembrane helix</keyword>
<accession>A0A4Y7RXB1</accession>
<evidence type="ECO:0000313" key="3">
    <source>
        <dbReference type="EMBL" id="TEB13349.1"/>
    </source>
</evidence>
<feature type="compositionally biased region" description="Polar residues" evidence="1">
    <location>
        <begin position="135"/>
        <end position="144"/>
    </location>
</feature>
<gene>
    <name evidence="3" type="ORF">Pmgp_00243</name>
</gene>
<reference evidence="3 4" key="1">
    <citation type="journal article" date="2018" name="Environ. Microbiol.">
        <title>Novel energy conservation strategies and behaviour of Pelotomaculum schinkii driving syntrophic propionate catabolism.</title>
        <authorList>
            <person name="Hidalgo-Ahumada C.A.P."/>
            <person name="Nobu M.K."/>
            <person name="Narihiro T."/>
            <person name="Tamaki H."/>
            <person name="Liu W.T."/>
            <person name="Kamagata Y."/>
            <person name="Stams A.J.M."/>
            <person name="Imachi H."/>
            <person name="Sousa D.Z."/>
        </authorList>
    </citation>
    <scope>NUCLEOTIDE SEQUENCE [LARGE SCALE GENOMIC DNA]</scope>
    <source>
        <strain evidence="3 4">MGP</strain>
    </source>
</reference>
<dbReference type="Proteomes" id="UP000297597">
    <property type="component" value="Unassembled WGS sequence"/>
</dbReference>
<dbReference type="EMBL" id="QFFZ01000002">
    <property type="protein sequence ID" value="TEB13349.1"/>
    <property type="molecule type" value="Genomic_DNA"/>
</dbReference>
<feature type="region of interest" description="Disordered" evidence="1">
    <location>
        <begin position="135"/>
        <end position="160"/>
    </location>
</feature>
<sequence length="160" mass="17764">MTTSSGSTGNAIFTLLLIMGGIEGILWAIQEKMKKSDRLPDYFEKCVAYSIAFIFGFIACWRNHFSFFTFLGTVSYEHDFEGWIFTSFLLCAGRAYFMARLEMMNSVPYMLGNAYGQFRAGTSAVISANKTTMGSKVDTSTSQEVAPEPTDDGAITKTRI</sequence>
<name>A0A4Y7RXB1_9FIRM</name>
<comment type="caution">
    <text evidence="3">The sequence shown here is derived from an EMBL/GenBank/DDBJ whole genome shotgun (WGS) entry which is preliminary data.</text>
</comment>
<feature type="transmembrane region" description="Helical" evidence="2">
    <location>
        <begin position="82"/>
        <end position="99"/>
    </location>
</feature>
<feature type="transmembrane region" description="Helical" evidence="2">
    <location>
        <begin position="42"/>
        <end position="62"/>
    </location>
</feature>
<keyword evidence="2" id="KW-0472">Membrane</keyword>
<evidence type="ECO:0000256" key="1">
    <source>
        <dbReference type="SAM" id="MobiDB-lite"/>
    </source>
</evidence>
<dbReference type="OrthoDB" id="1813483at2"/>
<dbReference type="AlphaFoldDB" id="A0A4Y7RXB1"/>
<keyword evidence="4" id="KW-1185">Reference proteome</keyword>